<evidence type="ECO:0000313" key="7">
    <source>
        <dbReference type="Proteomes" id="UP000291949"/>
    </source>
</evidence>
<dbReference type="Gene3D" id="3.40.50.2000">
    <property type="entry name" value="Glycogen Phosphorylase B"/>
    <property type="match status" value="3"/>
</dbReference>
<proteinExistence type="predicted"/>
<dbReference type="EMBL" id="SCHC01000003">
    <property type="protein sequence ID" value="TBW75978.1"/>
    <property type="molecule type" value="Genomic_DNA"/>
</dbReference>
<reference evidence="8 9" key="2">
    <citation type="submission" date="2020-04" db="EMBL/GenBank/DDBJ databases">
        <title>The Epidemiology and Molecular Characteristics of Linezolid-Resistant Staphylococcus capitis in Huashan Hospital, Shanghai.</title>
        <authorList>
            <person name="Ding L."/>
            <person name="Li P."/>
            <person name="Yang Y."/>
            <person name="Lin D."/>
            <person name="Xu X."/>
        </authorList>
    </citation>
    <scope>NUCLEOTIDE SEQUENCE [LARGE SCALE GENOMIC DNA]</scope>
    <source>
        <strain evidence="5 9">12-86</strain>
        <strain evidence="4 8">17-84</strain>
    </source>
</reference>
<dbReference type="InterPro" id="IPR001296">
    <property type="entry name" value="Glyco_trans_1"/>
</dbReference>
<evidence type="ECO:0000313" key="8">
    <source>
        <dbReference type="Proteomes" id="UP000538955"/>
    </source>
</evidence>
<dbReference type="EMBL" id="JABBMI010000091">
    <property type="protein sequence ID" value="NMK55409.1"/>
    <property type="molecule type" value="Genomic_DNA"/>
</dbReference>
<evidence type="ECO:0000313" key="9">
    <source>
        <dbReference type="Proteomes" id="UP000550736"/>
    </source>
</evidence>
<sequence length="501" mass="59760">MLYTVTTTLPISHGGRTQALLRRIKLIDEEFNLPTKILTTNYYGNYPSVYKRFLKENKITKNIEFENMYEWLSNFKLYKVPKTFITKNPKYVKTKRKIKGLKYELGKDQSEVHYYNKKSYVRFRKYYGQSNVLQYEDYISPSTGLKYERHEYNLYGLLHRKIFYVNNSSIRHSDELIDAEGTMYCKRYFNNNEKNKIICVELYENGKVIKTFKNDKVLAQYYFQSRFKDNDVVFSDARFLDAPLIKQTHQTKNILVFHSSHLKEGKTKKSYKYALEHSNNVDKYIVLTHQQMQDIQEMYPIENERFELIPHFIELNHRKGENEVIQEDRFIYIGRFSSEKQMDHLIKAYDKFVKSGHQTKLHLFGRDEDNQLPMMRSLIAEYHLEDMVKISKYTKKPLVEFEKSKASILTSKYEGFGLTIMESIEMGCPVLSYDVRYGPNEIINHGENGYLIEENHIEQLAHRMIDIVEHPLRNVRNQEKLTYSAAVKNYHHLLRNLNLNI</sequence>
<accession>A0A7Z7YUY4</accession>
<evidence type="ECO:0000256" key="1">
    <source>
        <dbReference type="ARBA" id="ARBA00022676"/>
    </source>
</evidence>
<dbReference type="Proteomes" id="UP000550736">
    <property type="component" value="Unassembled WGS sequence"/>
</dbReference>
<evidence type="ECO:0000259" key="3">
    <source>
        <dbReference type="Pfam" id="PF00534"/>
    </source>
</evidence>
<dbReference type="EMBL" id="JABBLX010000055">
    <property type="protein sequence ID" value="NMK98738.1"/>
    <property type="molecule type" value="Genomic_DNA"/>
</dbReference>
<reference evidence="6 7" key="1">
    <citation type="journal article" date="2019" name="Sci. Transl. Med.">
        <title>Quorum sensing between bacterial species on the skin protects against epidermal injury in atopic dermatitis.</title>
        <authorList>
            <person name="Williams M.R."/>
        </authorList>
    </citation>
    <scope>NUCLEOTIDE SEQUENCE [LARGE SCALE GENOMIC DNA]</scope>
    <source>
        <strain evidence="6 7">H8</strain>
    </source>
</reference>
<comment type="caution">
    <text evidence="6">The sequence shown here is derived from an EMBL/GenBank/DDBJ whole genome shotgun (WGS) entry which is preliminary data.</text>
</comment>
<dbReference type="Pfam" id="PF00534">
    <property type="entry name" value="Glycos_transf_1"/>
    <property type="match status" value="1"/>
</dbReference>
<evidence type="ECO:0000256" key="2">
    <source>
        <dbReference type="ARBA" id="ARBA00022679"/>
    </source>
</evidence>
<name>A0A7Z7YUY4_STACP</name>
<evidence type="ECO:0000313" key="6">
    <source>
        <dbReference type="EMBL" id="TBW75978.1"/>
    </source>
</evidence>
<dbReference type="Proteomes" id="UP000291949">
    <property type="component" value="Unassembled WGS sequence"/>
</dbReference>
<dbReference type="PANTHER" id="PTHR12526">
    <property type="entry name" value="GLYCOSYLTRANSFERASE"/>
    <property type="match status" value="1"/>
</dbReference>
<dbReference type="SUPFAM" id="SSF53756">
    <property type="entry name" value="UDP-Glycosyltransferase/glycogen phosphorylase"/>
    <property type="match status" value="1"/>
</dbReference>
<feature type="domain" description="Glycosyl transferase family 1" evidence="3">
    <location>
        <begin position="319"/>
        <end position="474"/>
    </location>
</feature>
<keyword evidence="1" id="KW-0328">Glycosyltransferase</keyword>
<protein>
    <submittedName>
        <fullName evidence="6">Glycosyltransferase</fullName>
    </submittedName>
</protein>
<keyword evidence="8" id="KW-1185">Reference proteome</keyword>
<dbReference type="Proteomes" id="UP000538955">
    <property type="component" value="Unassembled WGS sequence"/>
</dbReference>
<dbReference type="GO" id="GO:0016757">
    <property type="term" value="F:glycosyltransferase activity"/>
    <property type="evidence" value="ECO:0007669"/>
    <property type="project" value="UniProtKB-KW"/>
</dbReference>
<dbReference type="PANTHER" id="PTHR12526:SF629">
    <property type="entry name" value="TEICHURONIC ACID BIOSYNTHESIS GLYCOSYLTRANSFERASE TUAH-RELATED"/>
    <property type="match status" value="1"/>
</dbReference>
<gene>
    <name evidence="6" type="ORF">EQ811_09015</name>
    <name evidence="5" type="ORF">HHM13_11780</name>
    <name evidence="4" type="ORF">HHM24_11860</name>
</gene>
<keyword evidence="2 6" id="KW-0808">Transferase</keyword>
<dbReference type="RefSeq" id="WP_030061243.1">
    <property type="nucleotide sequence ID" value="NZ_AP014956.1"/>
</dbReference>
<organism evidence="6 7">
    <name type="scientific">Staphylococcus capitis</name>
    <dbReference type="NCBI Taxonomy" id="29388"/>
    <lineage>
        <taxon>Bacteria</taxon>
        <taxon>Bacillati</taxon>
        <taxon>Bacillota</taxon>
        <taxon>Bacilli</taxon>
        <taxon>Bacillales</taxon>
        <taxon>Staphylococcaceae</taxon>
        <taxon>Staphylococcus</taxon>
    </lineage>
</organism>
<evidence type="ECO:0000313" key="5">
    <source>
        <dbReference type="EMBL" id="NMK98738.1"/>
    </source>
</evidence>
<evidence type="ECO:0000313" key="4">
    <source>
        <dbReference type="EMBL" id="NMK55409.1"/>
    </source>
</evidence>
<dbReference type="AlphaFoldDB" id="A0A7Z7YUY4"/>